<evidence type="ECO:0000256" key="2">
    <source>
        <dbReference type="SAM" id="Phobius"/>
    </source>
</evidence>
<evidence type="ECO:0000313" key="3">
    <source>
        <dbReference type="EMBL" id="PIP62065.1"/>
    </source>
</evidence>
<gene>
    <name evidence="3" type="ORF">COW99_00780</name>
</gene>
<keyword evidence="2" id="KW-1133">Transmembrane helix</keyword>
<evidence type="ECO:0008006" key="5">
    <source>
        <dbReference type="Google" id="ProtNLM"/>
    </source>
</evidence>
<dbReference type="Proteomes" id="UP000231246">
    <property type="component" value="Unassembled WGS sequence"/>
</dbReference>
<evidence type="ECO:0000256" key="1">
    <source>
        <dbReference type="SAM" id="Coils"/>
    </source>
</evidence>
<feature type="transmembrane region" description="Helical" evidence="2">
    <location>
        <begin position="25"/>
        <end position="53"/>
    </location>
</feature>
<sequence>MYVAQNNLIPVTLHLGPTIVTNIPLFYVIIGSLLTGLIVAYLIHLVNTIFITFSMRGKDTKIKEGKNEIADLTKRVHQLEIENEKLKDHSILEEPRDTNAL</sequence>
<keyword evidence="1" id="KW-0175">Coiled coil</keyword>
<comment type="caution">
    <text evidence="3">The sequence shown here is derived from an EMBL/GenBank/DDBJ whole genome shotgun (WGS) entry which is preliminary data.</text>
</comment>
<accession>A0A2H0BWL0</accession>
<organism evidence="3 4">
    <name type="scientific">Candidatus Roizmanbacteria bacterium CG22_combo_CG10-13_8_21_14_all_38_20</name>
    <dbReference type="NCBI Taxonomy" id="1974862"/>
    <lineage>
        <taxon>Bacteria</taxon>
        <taxon>Candidatus Roizmaniibacteriota</taxon>
    </lineage>
</organism>
<feature type="coiled-coil region" evidence="1">
    <location>
        <begin position="62"/>
        <end position="89"/>
    </location>
</feature>
<keyword evidence="2" id="KW-0472">Membrane</keyword>
<evidence type="ECO:0000313" key="4">
    <source>
        <dbReference type="Proteomes" id="UP000231246"/>
    </source>
</evidence>
<reference evidence="3 4" key="1">
    <citation type="submission" date="2017-09" db="EMBL/GenBank/DDBJ databases">
        <title>Depth-based differentiation of microbial function through sediment-hosted aquifers and enrichment of novel symbionts in the deep terrestrial subsurface.</title>
        <authorList>
            <person name="Probst A.J."/>
            <person name="Ladd B."/>
            <person name="Jarett J.K."/>
            <person name="Geller-Mcgrath D.E."/>
            <person name="Sieber C.M."/>
            <person name="Emerson J.B."/>
            <person name="Anantharaman K."/>
            <person name="Thomas B.C."/>
            <person name="Malmstrom R."/>
            <person name="Stieglmeier M."/>
            <person name="Klingl A."/>
            <person name="Woyke T."/>
            <person name="Ryan C.M."/>
            <person name="Banfield J.F."/>
        </authorList>
    </citation>
    <scope>NUCLEOTIDE SEQUENCE [LARGE SCALE GENOMIC DNA]</scope>
    <source>
        <strain evidence="3">CG22_combo_CG10-13_8_21_14_all_38_20</strain>
    </source>
</reference>
<dbReference type="EMBL" id="PCTA01000004">
    <property type="protein sequence ID" value="PIP62065.1"/>
    <property type="molecule type" value="Genomic_DNA"/>
</dbReference>
<dbReference type="AlphaFoldDB" id="A0A2H0BWL0"/>
<proteinExistence type="predicted"/>
<keyword evidence="2" id="KW-0812">Transmembrane</keyword>
<protein>
    <recommendedName>
        <fullName evidence="5">Lipopolysaccharide assembly protein A domain-containing protein</fullName>
    </recommendedName>
</protein>
<name>A0A2H0BWL0_9BACT</name>